<dbReference type="Pfam" id="PF01183">
    <property type="entry name" value="Glyco_hydro_25"/>
    <property type="match status" value="1"/>
</dbReference>
<dbReference type="SUPFAM" id="SSF51445">
    <property type="entry name" value="(Trans)glycosidases"/>
    <property type="match status" value="1"/>
</dbReference>
<name>A0A0S4QF68_9ACTN</name>
<evidence type="ECO:0000256" key="4">
    <source>
        <dbReference type="SAM" id="MobiDB-lite"/>
    </source>
</evidence>
<evidence type="ECO:0000313" key="6">
    <source>
        <dbReference type="Proteomes" id="UP000198802"/>
    </source>
</evidence>
<dbReference type="Gene3D" id="3.20.20.80">
    <property type="entry name" value="Glycosidases"/>
    <property type="match status" value="1"/>
</dbReference>
<dbReference type="PANTHER" id="PTHR34135:SF2">
    <property type="entry name" value="LYSOZYME"/>
    <property type="match status" value="1"/>
</dbReference>
<dbReference type="GO" id="GO:0009253">
    <property type="term" value="P:peptidoglycan catabolic process"/>
    <property type="evidence" value="ECO:0007669"/>
    <property type="project" value="InterPro"/>
</dbReference>
<dbReference type="GO" id="GO:0003796">
    <property type="term" value="F:lysozyme activity"/>
    <property type="evidence" value="ECO:0007669"/>
    <property type="project" value="InterPro"/>
</dbReference>
<keyword evidence="6" id="KW-1185">Reference proteome</keyword>
<dbReference type="CDD" id="cd00599">
    <property type="entry name" value="GH25_muramidase"/>
    <property type="match status" value="1"/>
</dbReference>
<sequence length="558" mass="58352">MPPTHRPPRDSRTPDAAPDVPAGPHPRATASRPVPWGGLHVPAGASLPPGTSYATLHAAFQAQPMPADRKPAADRAHARMTVGREEIGRDATGTEAAGRSGGQDDDVPAVIHHAVAAWRLRNARRFSVRVLSAATVAVTAVALSAPTASAAPSPTWPKGVDIASWQHPGSAPIDWNAVKASGVSFAIVKATEGTEYTNPYFAADRDAARLAGLTVGAYHYARPAAPISTAVDQARHFLAVTGLTRSAGHLAPVLDLETTGGLDPVALAAWTRAFLEEIETQTGRAPIIYTYRSFWTDHMADTDDFALYPFWFAIYNNEDTPGWLPGGWSNWAIWQYSSSGDVPGIIGNVDMNAACCSPASLAALADGTQSELDKRYASGGLMRIALGAPTNTELAAGGGGRWRPFTNGLLFWSVRSGARALHGEVARKYLALGGSDSFLKRPLSDVEWAAAPGAHQAMFEGGWIYWSLATGAHEVHGQILRHYLDLGGSVSSLGLPVTDEYSVPGGRESAFQFGRLRWMAATNSVVLLPATVGATDAAPAAGAAAAGAAGAAGTALAP</sequence>
<dbReference type="InterPro" id="IPR013207">
    <property type="entry name" value="LGFP"/>
</dbReference>
<dbReference type="SMART" id="SM00641">
    <property type="entry name" value="Glyco_25"/>
    <property type="match status" value="1"/>
</dbReference>
<dbReference type="PROSITE" id="PS51904">
    <property type="entry name" value="GLYCOSYL_HYDROL_F25_2"/>
    <property type="match status" value="1"/>
</dbReference>
<keyword evidence="2" id="KW-0378">Hydrolase</keyword>
<dbReference type="EMBL" id="FAOZ01000002">
    <property type="protein sequence ID" value="CUU54283.1"/>
    <property type="molecule type" value="Genomic_DNA"/>
</dbReference>
<keyword evidence="3" id="KW-0326">Glycosidase</keyword>
<gene>
    <name evidence="5" type="ORF">Ga0074812_102290</name>
</gene>
<dbReference type="InterPro" id="IPR018077">
    <property type="entry name" value="Glyco_hydro_fam25_subgr"/>
</dbReference>
<dbReference type="GO" id="GO:0016052">
    <property type="term" value="P:carbohydrate catabolic process"/>
    <property type="evidence" value="ECO:0007669"/>
    <property type="project" value="TreeGrafter"/>
</dbReference>
<evidence type="ECO:0000313" key="5">
    <source>
        <dbReference type="EMBL" id="CUU54283.1"/>
    </source>
</evidence>
<organism evidence="5 6">
    <name type="scientific">Parafrankia irregularis</name>
    <dbReference type="NCBI Taxonomy" id="795642"/>
    <lineage>
        <taxon>Bacteria</taxon>
        <taxon>Bacillati</taxon>
        <taxon>Actinomycetota</taxon>
        <taxon>Actinomycetes</taxon>
        <taxon>Frankiales</taxon>
        <taxon>Frankiaceae</taxon>
        <taxon>Parafrankia</taxon>
    </lineage>
</organism>
<feature type="region of interest" description="Disordered" evidence="4">
    <location>
        <begin position="64"/>
        <end position="105"/>
    </location>
</feature>
<dbReference type="InterPro" id="IPR017853">
    <property type="entry name" value="GH"/>
</dbReference>
<reference evidence="6" key="1">
    <citation type="submission" date="2015-11" db="EMBL/GenBank/DDBJ databases">
        <authorList>
            <person name="Varghese N."/>
        </authorList>
    </citation>
    <scope>NUCLEOTIDE SEQUENCE [LARGE SCALE GENOMIC DNA]</scope>
    <source>
        <strain evidence="6">DSM 45899</strain>
    </source>
</reference>
<evidence type="ECO:0000256" key="3">
    <source>
        <dbReference type="ARBA" id="ARBA00023295"/>
    </source>
</evidence>
<proteinExistence type="inferred from homology"/>
<dbReference type="RefSeq" id="WP_311984049.1">
    <property type="nucleotide sequence ID" value="NZ_FAOZ01000002.1"/>
</dbReference>
<feature type="compositionally biased region" description="Basic and acidic residues" evidence="4">
    <location>
        <begin position="67"/>
        <end position="89"/>
    </location>
</feature>
<comment type="similarity">
    <text evidence="1">Belongs to the glycosyl hydrolase 25 family.</text>
</comment>
<dbReference type="InterPro" id="IPR002053">
    <property type="entry name" value="Glyco_hydro_25"/>
</dbReference>
<dbReference type="PANTHER" id="PTHR34135">
    <property type="entry name" value="LYSOZYME"/>
    <property type="match status" value="1"/>
</dbReference>
<evidence type="ECO:0000256" key="1">
    <source>
        <dbReference type="ARBA" id="ARBA00010646"/>
    </source>
</evidence>
<dbReference type="Proteomes" id="UP000198802">
    <property type="component" value="Unassembled WGS sequence"/>
</dbReference>
<dbReference type="Pfam" id="PF08310">
    <property type="entry name" value="LGFP"/>
    <property type="match status" value="2"/>
</dbReference>
<dbReference type="AlphaFoldDB" id="A0A0S4QF68"/>
<dbReference type="GO" id="GO:0016998">
    <property type="term" value="P:cell wall macromolecule catabolic process"/>
    <property type="evidence" value="ECO:0007669"/>
    <property type="project" value="InterPro"/>
</dbReference>
<evidence type="ECO:0000256" key="2">
    <source>
        <dbReference type="ARBA" id="ARBA00022801"/>
    </source>
</evidence>
<accession>A0A0S4QF68</accession>
<feature type="region of interest" description="Disordered" evidence="4">
    <location>
        <begin position="1"/>
        <end position="43"/>
    </location>
</feature>
<protein>
    <submittedName>
        <fullName evidence="5">Lyzozyme M1 (1,4-beta-N-acetylmuramidase), GH25 family</fullName>
    </submittedName>
</protein>